<evidence type="ECO:0000256" key="5">
    <source>
        <dbReference type="RuleBase" id="RU004404"/>
    </source>
</evidence>
<dbReference type="PANTHER" id="PTHR32060:SF30">
    <property type="entry name" value="CARBOXY-TERMINAL PROCESSING PROTEASE CTPA"/>
    <property type="match status" value="1"/>
</dbReference>
<evidence type="ECO:0000259" key="7">
    <source>
        <dbReference type="PROSITE" id="PS50106"/>
    </source>
</evidence>
<feature type="domain" description="PDZ" evidence="7">
    <location>
        <begin position="82"/>
        <end position="155"/>
    </location>
</feature>
<proteinExistence type="inferred from homology"/>
<dbReference type="Pfam" id="PF03572">
    <property type="entry name" value="Peptidase_S41"/>
    <property type="match status" value="1"/>
</dbReference>
<evidence type="ECO:0000313" key="8">
    <source>
        <dbReference type="EMBL" id="MBY5959636.1"/>
    </source>
</evidence>
<dbReference type="SUPFAM" id="SSF52096">
    <property type="entry name" value="ClpP/crotonase"/>
    <property type="match status" value="1"/>
</dbReference>
<keyword evidence="9" id="KW-1185">Reference proteome</keyword>
<dbReference type="GO" id="GO:0006508">
    <property type="term" value="P:proteolysis"/>
    <property type="evidence" value="ECO:0007669"/>
    <property type="project" value="UniProtKB-KW"/>
</dbReference>
<dbReference type="SUPFAM" id="SSF50156">
    <property type="entry name" value="PDZ domain-like"/>
    <property type="match status" value="1"/>
</dbReference>
<name>A0A953LCL6_9BACT</name>
<dbReference type="InterPro" id="IPR036034">
    <property type="entry name" value="PDZ_sf"/>
</dbReference>
<dbReference type="CDD" id="cd06782">
    <property type="entry name" value="cpPDZ_CPP-like"/>
    <property type="match status" value="1"/>
</dbReference>
<dbReference type="PANTHER" id="PTHR32060">
    <property type="entry name" value="TAIL-SPECIFIC PROTEASE"/>
    <property type="match status" value="1"/>
</dbReference>
<reference evidence="8" key="1">
    <citation type="submission" date="2021-06" db="EMBL/GenBank/DDBJ databases">
        <title>44 bacteria genomes isolated from Dapeng, Shenzhen.</title>
        <authorList>
            <person name="Zheng W."/>
            <person name="Yu S."/>
            <person name="Huang Y."/>
        </authorList>
    </citation>
    <scope>NUCLEOTIDE SEQUENCE</scope>
    <source>
        <strain evidence="8">DP5N28-2</strain>
    </source>
</reference>
<dbReference type="AlphaFoldDB" id="A0A953LCL6"/>
<comment type="similarity">
    <text evidence="1 5">Belongs to the peptidase S41A family.</text>
</comment>
<dbReference type="GO" id="GO:0004175">
    <property type="term" value="F:endopeptidase activity"/>
    <property type="evidence" value="ECO:0007669"/>
    <property type="project" value="TreeGrafter"/>
</dbReference>
<dbReference type="SMART" id="SM00228">
    <property type="entry name" value="PDZ"/>
    <property type="match status" value="1"/>
</dbReference>
<dbReference type="PROSITE" id="PS50106">
    <property type="entry name" value="PDZ"/>
    <property type="match status" value="1"/>
</dbReference>
<dbReference type="Gene3D" id="3.90.226.10">
    <property type="entry name" value="2-enoyl-CoA Hydratase, Chain A, domain 1"/>
    <property type="match status" value="1"/>
</dbReference>
<feature type="chain" id="PRO_5036842262" evidence="6">
    <location>
        <begin position="20"/>
        <end position="545"/>
    </location>
</feature>
<keyword evidence="4 5" id="KW-0720">Serine protease</keyword>
<evidence type="ECO:0000256" key="6">
    <source>
        <dbReference type="SAM" id="SignalP"/>
    </source>
</evidence>
<comment type="caution">
    <text evidence="8">The sequence shown here is derived from an EMBL/GenBank/DDBJ whole genome shotgun (WGS) entry which is preliminary data.</text>
</comment>
<evidence type="ECO:0000256" key="1">
    <source>
        <dbReference type="ARBA" id="ARBA00009179"/>
    </source>
</evidence>
<accession>A0A953LCL6</accession>
<dbReference type="InterPro" id="IPR005151">
    <property type="entry name" value="Tail-specific_protease"/>
</dbReference>
<feature type="signal peptide" evidence="6">
    <location>
        <begin position="1"/>
        <end position="19"/>
    </location>
</feature>
<dbReference type="EMBL" id="JAHVHU010000016">
    <property type="protein sequence ID" value="MBY5959636.1"/>
    <property type="molecule type" value="Genomic_DNA"/>
</dbReference>
<dbReference type="GO" id="GO:0007165">
    <property type="term" value="P:signal transduction"/>
    <property type="evidence" value="ECO:0007669"/>
    <property type="project" value="TreeGrafter"/>
</dbReference>
<dbReference type="GO" id="GO:0008236">
    <property type="term" value="F:serine-type peptidase activity"/>
    <property type="evidence" value="ECO:0007669"/>
    <property type="project" value="UniProtKB-KW"/>
</dbReference>
<dbReference type="InterPro" id="IPR041489">
    <property type="entry name" value="PDZ_6"/>
</dbReference>
<evidence type="ECO:0000256" key="3">
    <source>
        <dbReference type="ARBA" id="ARBA00022801"/>
    </source>
</evidence>
<sequence length="545" mass="61368">MKSIKYTALLILVFLTSFAFINTPKSSKAFEITKNLEIFTEVYKNLNKLYVDDLNPATTMNLGLKAIMKSLDPYTRFYSESEIENYRFESQGKYDGIGARIQKIDDAITIIEPYEGGPAVMAGLRAGDQIMMVDGINVAGKSNEEVKDILLGTGGSEIVLGIKRFGSEEIQQITVQKGEVNIKNVPYHGMVRDGYGYIGLTTFTQNAGNNVRGALLEMMNKNEDLKGVILDLRGNGGGLLSEAINVSNVFLPKGKLIATTKGKEPEEDKSYRTRMAAVDEELPVVVLINGTSASASEIVSGAIQDYDRGVLLGERTYGKGLVQVTRRLPYNNQMKLTISKYYIPSGRCIQSVEYDEEGEPVMIADSLRSVFKTANGREVLDGGGVKPDVELSGTINPQILQELEKNHMIFNYANNYYLTHDTIDPAHEFDFTDYEDWKNYLKDNHFDFHSEQQIALDNFEKTLDNDHDFKKEVQKIRKELVEEKNKALDAHKQIINTRLGMEIASRYYLQKGKILYSLQHDPQIDEAIQIMKNKDLYQSILESNK</sequence>
<dbReference type="Gene3D" id="2.30.42.10">
    <property type="match status" value="1"/>
</dbReference>
<dbReference type="CDD" id="cd07560">
    <property type="entry name" value="Peptidase_S41_CPP"/>
    <property type="match status" value="1"/>
</dbReference>
<evidence type="ECO:0000256" key="4">
    <source>
        <dbReference type="ARBA" id="ARBA00022825"/>
    </source>
</evidence>
<dbReference type="InterPro" id="IPR001478">
    <property type="entry name" value="PDZ"/>
</dbReference>
<protein>
    <submittedName>
        <fullName evidence="8">S41 family peptidase</fullName>
    </submittedName>
</protein>
<evidence type="ECO:0000256" key="2">
    <source>
        <dbReference type="ARBA" id="ARBA00022670"/>
    </source>
</evidence>
<organism evidence="8 9">
    <name type="scientific">Membranihabitans marinus</name>
    <dbReference type="NCBI Taxonomy" id="1227546"/>
    <lineage>
        <taxon>Bacteria</taxon>
        <taxon>Pseudomonadati</taxon>
        <taxon>Bacteroidota</taxon>
        <taxon>Saprospiria</taxon>
        <taxon>Saprospirales</taxon>
        <taxon>Saprospiraceae</taxon>
        <taxon>Membranihabitans</taxon>
    </lineage>
</organism>
<keyword evidence="3 5" id="KW-0378">Hydrolase</keyword>
<dbReference type="SMART" id="SM00245">
    <property type="entry name" value="TSPc"/>
    <property type="match status" value="1"/>
</dbReference>
<dbReference type="RefSeq" id="WP_222581172.1">
    <property type="nucleotide sequence ID" value="NZ_JAHVHU010000016.1"/>
</dbReference>
<dbReference type="InterPro" id="IPR004447">
    <property type="entry name" value="Peptidase_S41A"/>
</dbReference>
<keyword evidence="2 5" id="KW-0645">Protease</keyword>
<evidence type="ECO:0000313" key="9">
    <source>
        <dbReference type="Proteomes" id="UP000753961"/>
    </source>
</evidence>
<dbReference type="InterPro" id="IPR029045">
    <property type="entry name" value="ClpP/crotonase-like_dom_sf"/>
</dbReference>
<keyword evidence="6" id="KW-0732">Signal</keyword>
<gene>
    <name evidence="8" type="ORF">KUV50_15895</name>
</gene>
<dbReference type="GO" id="GO:0030288">
    <property type="term" value="C:outer membrane-bounded periplasmic space"/>
    <property type="evidence" value="ECO:0007669"/>
    <property type="project" value="TreeGrafter"/>
</dbReference>
<dbReference type="Pfam" id="PF17820">
    <property type="entry name" value="PDZ_6"/>
    <property type="match status" value="1"/>
</dbReference>
<dbReference type="NCBIfam" id="TIGR00225">
    <property type="entry name" value="prc"/>
    <property type="match status" value="1"/>
</dbReference>
<dbReference type="Gene3D" id="3.30.750.44">
    <property type="match status" value="1"/>
</dbReference>
<dbReference type="Proteomes" id="UP000753961">
    <property type="component" value="Unassembled WGS sequence"/>
</dbReference>